<feature type="domain" description="DUF1989" evidence="1">
    <location>
        <begin position="50"/>
        <end position="214"/>
    </location>
</feature>
<dbReference type="Pfam" id="PF09347">
    <property type="entry name" value="DUF1989"/>
    <property type="match status" value="1"/>
</dbReference>
<dbReference type="OrthoDB" id="9772660at2"/>
<sequence>MTDKARQIEALRRRYLELKAAGDQAAPKALPGATALDEAPLTTNLIRHRETVPGGWYWTARLKRGERLRIINTNATPGVAFFMWNADDTSERYNSADTMKLQWTAALPKGRVLFSDMGRVMTSIVEDTSGAHDTVVGGSTPASNAAKYGDGALRNSQENLRLAASKFGLGKRDLAPAISFFSPVSVDADGKFTWREGVTKPGDFVELRAEMNLLIALSNCPHPFSPGAYAPSDIEAVIWQGAPPLADDLCRTATAEAVRGFENTDPLFA</sequence>
<evidence type="ECO:0000313" key="3">
    <source>
        <dbReference type="Proteomes" id="UP000284605"/>
    </source>
</evidence>
<keyword evidence="3" id="KW-1185">Reference proteome</keyword>
<name>A0A418VU43_9PROT</name>
<dbReference type="NCBIfam" id="TIGR03425">
    <property type="entry name" value="urea_degr_2"/>
    <property type="match status" value="1"/>
</dbReference>
<organism evidence="2 3">
    <name type="scientific">Oleomonas cavernae</name>
    <dbReference type="NCBI Taxonomy" id="2320859"/>
    <lineage>
        <taxon>Bacteria</taxon>
        <taxon>Pseudomonadati</taxon>
        <taxon>Pseudomonadota</taxon>
        <taxon>Alphaproteobacteria</taxon>
        <taxon>Acetobacterales</taxon>
        <taxon>Acetobacteraceae</taxon>
        <taxon>Oleomonas</taxon>
    </lineage>
</organism>
<proteinExistence type="predicted"/>
<evidence type="ECO:0000313" key="2">
    <source>
        <dbReference type="EMBL" id="RJF80659.1"/>
    </source>
</evidence>
<dbReference type="PANTHER" id="PTHR31527">
    <property type="entry name" value="RE64534P"/>
    <property type="match status" value="1"/>
</dbReference>
<gene>
    <name evidence="2" type="ORF">D3874_26515</name>
</gene>
<comment type="caution">
    <text evidence="2">The sequence shown here is derived from an EMBL/GenBank/DDBJ whole genome shotgun (WGS) entry which is preliminary data.</text>
</comment>
<dbReference type="PANTHER" id="PTHR31527:SF0">
    <property type="entry name" value="RE64534P"/>
    <property type="match status" value="1"/>
</dbReference>
<reference evidence="2 3" key="1">
    <citation type="submission" date="2018-09" db="EMBL/GenBank/DDBJ databases">
        <authorList>
            <person name="Zhu H."/>
        </authorList>
    </citation>
    <scope>NUCLEOTIDE SEQUENCE [LARGE SCALE GENOMIC DNA]</scope>
    <source>
        <strain evidence="2 3">K1W22B-8</strain>
    </source>
</reference>
<dbReference type="AlphaFoldDB" id="A0A418VU43"/>
<dbReference type="Proteomes" id="UP000284605">
    <property type="component" value="Unassembled WGS sequence"/>
</dbReference>
<dbReference type="InterPro" id="IPR018959">
    <property type="entry name" value="DUF1989"/>
</dbReference>
<dbReference type="InterPro" id="IPR017792">
    <property type="entry name" value="UAAP1"/>
</dbReference>
<protein>
    <submittedName>
        <fullName evidence="2">Urea carboxylase-associated family protein</fullName>
    </submittedName>
</protein>
<dbReference type="EMBL" id="QYUK01000016">
    <property type="protein sequence ID" value="RJF80659.1"/>
    <property type="molecule type" value="Genomic_DNA"/>
</dbReference>
<dbReference type="RefSeq" id="WP_119782710.1">
    <property type="nucleotide sequence ID" value="NZ_QYUK01000016.1"/>
</dbReference>
<evidence type="ECO:0000259" key="1">
    <source>
        <dbReference type="Pfam" id="PF09347"/>
    </source>
</evidence>
<accession>A0A418VU43</accession>